<dbReference type="AlphaFoldDB" id="A0A8J2SGM3"/>
<feature type="domain" description="Cdc23" evidence="9">
    <location>
        <begin position="8"/>
        <end position="182"/>
    </location>
</feature>
<dbReference type="PROSITE" id="PS50005">
    <property type="entry name" value="TPR"/>
    <property type="match status" value="3"/>
</dbReference>
<keyword evidence="5 7" id="KW-0802">TPR repeat</keyword>
<dbReference type="PANTHER" id="PTHR12558">
    <property type="entry name" value="CELL DIVISION CYCLE 16,23,27"/>
    <property type="match status" value="1"/>
</dbReference>
<keyword evidence="6" id="KW-0131">Cell cycle</keyword>
<dbReference type="SUPFAM" id="SSF48452">
    <property type="entry name" value="TPR-like"/>
    <property type="match status" value="1"/>
</dbReference>
<dbReference type="Gene3D" id="1.25.40.10">
    <property type="entry name" value="Tetratricopeptide repeat domain"/>
    <property type="match status" value="2"/>
</dbReference>
<keyword evidence="3" id="KW-0498">Mitosis</keyword>
<evidence type="ECO:0000313" key="11">
    <source>
        <dbReference type="Proteomes" id="UP000789595"/>
    </source>
</evidence>
<dbReference type="Pfam" id="PF13174">
    <property type="entry name" value="TPR_6"/>
    <property type="match status" value="1"/>
</dbReference>
<evidence type="ECO:0000256" key="2">
    <source>
        <dbReference type="ARBA" id="ARBA00022737"/>
    </source>
</evidence>
<dbReference type="EMBL" id="CAKKNE010000002">
    <property type="protein sequence ID" value="CAH0367336.1"/>
    <property type="molecule type" value="Genomic_DNA"/>
</dbReference>
<evidence type="ECO:0000256" key="8">
    <source>
        <dbReference type="SAM" id="MobiDB-lite"/>
    </source>
</evidence>
<dbReference type="Pfam" id="PF13432">
    <property type="entry name" value="TPR_16"/>
    <property type="match status" value="2"/>
</dbReference>
<evidence type="ECO:0000256" key="3">
    <source>
        <dbReference type="ARBA" id="ARBA00022776"/>
    </source>
</evidence>
<sequence length="623" mass="69149">MPFDAHQARRELRRAIPILRQHGLRQSAKFCAEQLIGLNGDGSGPITSQPPPAPSRAQQTLALLERGEPSDAFLLAGTFFDLGEYARAAVALTEASDRGAPLPAAAPHEDAAPRDVFLWAYALYLAGEKRKEETVAETRDASAKSRVGNPYAAGLRDVLVARRRRGQLQGLGAYALGVVLKELARGRAPLPTPLGPGLDDDGAEKVEEEDDARDARAALAEATETFPWNWSAWLDLAAVDAKDAPTASLPMDEDQAARQAAIDDGGALSHDDGPAGASEDLVRACARAHNDIERQRCEAALATLRRCHGCSQSAWVLAAEALAHYARRDFDQARDCFEALRERDPFRLDDLDVYSNVLYVQEARAELSRLAHAATRCEKYRPETCCVVGNYYSLKAQHERAVLYFRRALRLDRTCLSAWTLMGHEYIEMKNTAAAIEAYRRAVDVNGRDYRAWYGLGQTYEILNMYFYALYYYRKAAVLRPRDARMWIAIAQCYEKLNRDDDAIKGYERAAQHDDQEGHALLKLARLHRGRASHDEAFACYAHYARLHNDTDAADLGDATAEALLYLATAHKKSERYDEAQQCLGRLLDYPGPEKLEAQAMLREIRALVDPASSVPADVMGDL</sequence>
<gene>
    <name evidence="10" type="ORF">PECAL_2P03500</name>
</gene>
<name>A0A8J2SGM3_9STRA</name>
<feature type="repeat" description="TPR" evidence="7">
    <location>
        <begin position="416"/>
        <end position="449"/>
    </location>
</feature>
<comment type="caution">
    <text evidence="10">The sequence shown here is derived from an EMBL/GenBank/DDBJ whole genome shotgun (WGS) entry which is preliminary data.</text>
</comment>
<organism evidence="10 11">
    <name type="scientific">Pelagomonas calceolata</name>
    <dbReference type="NCBI Taxonomy" id="35677"/>
    <lineage>
        <taxon>Eukaryota</taxon>
        <taxon>Sar</taxon>
        <taxon>Stramenopiles</taxon>
        <taxon>Ochrophyta</taxon>
        <taxon>Pelagophyceae</taxon>
        <taxon>Pelagomonadales</taxon>
        <taxon>Pelagomonadaceae</taxon>
        <taxon>Pelagomonas</taxon>
    </lineage>
</organism>
<dbReference type="OrthoDB" id="10262026at2759"/>
<dbReference type="InterPro" id="IPR019734">
    <property type="entry name" value="TPR_rpt"/>
</dbReference>
<dbReference type="Proteomes" id="UP000789595">
    <property type="component" value="Unassembled WGS sequence"/>
</dbReference>
<dbReference type="GO" id="GO:0016567">
    <property type="term" value="P:protein ubiquitination"/>
    <property type="evidence" value="ECO:0007669"/>
    <property type="project" value="TreeGrafter"/>
</dbReference>
<evidence type="ECO:0000256" key="4">
    <source>
        <dbReference type="ARBA" id="ARBA00022786"/>
    </source>
</evidence>
<dbReference type="GO" id="GO:0031145">
    <property type="term" value="P:anaphase-promoting complex-dependent catabolic process"/>
    <property type="evidence" value="ECO:0007669"/>
    <property type="project" value="TreeGrafter"/>
</dbReference>
<protein>
    <recommendedName>
        <fullName evidence="9">Cdc23 domain-containing protein</fullName>
    </recommendedName>
</protein>
<dbReference type="GO" id="GO:0051301">
    <property type="term" value="P:cell division"/>
    <property type="evidence" value="ECO:0007669"/>
    <property type="project" value="UniProtKB-KW"/>
</dbReference>
<dbReference type="SMART" id="SM00028">
    <property type="entry name" value="TPR"/>
    <property type="match status" value="6"/>
</dbReference>
<dbReference type="GO" id="GO:0045842">
    <property type="term" value="P:positive regulation of mitotic metaphase/anaphase transition"/>
    <property type="evidence" value="ECO:0007669"/>
    <property type="project" value="TreeGrafter"/>
</dbReference>
<evidence type="ECO:0000256" key="6">
    <source>
        <dbReference type="ARBA" id="ARBA00023306"/>
    </source>
</evidence>
<proteinExistence type="predicted"/>
<dbReference type="PANTHER" id="PTHR12558:SF10">
    <property type="entry name" value="CELL DIVISION CYCLE PROTEIN 23 HOMOLOG"/>
    <property type="match status" value="1"/>
</dbReference>
<feature type="repeat" description="TPR" evidence="7">
    <location>
        <begin position="450"/>
        <end position="483"/>
    </location>
</feature>
<reference evidence="10" key="1">
    <citation type="submission" date="2021-11" db="EMBL/GenBank/DDBJ databases">
        <authorList>
            <consortium name="Genoscope - CEA"/>
            <person name="William W."/>
        </authorList>
    </citation>
    <scope>NUCLEOTIDE SEQUENCE</scope>
</reference>
<evidence type="ECO:0000256" key="1">
    <source>
        <dbReference type="ARBA" id="ARBA00022618"/>
    </source>
</evidence>
<dbReference type="Pfam" id="PF13181">
    <property type="entry name" value="TPR_8"/>
    <property type="match status" value="1"/>
</dbReference>
<dbReference type="InterPro" id="IPR011990">
    <property type="entry name" value="TPR-like_helical_dom_sf"/>
</dbReference>
<evidence type="ECO:0000313" key="10">
    <source>
        <dbReference type="EMBL" id="CAH0367336.1"/>
    </source>
</evidence>
<dbReference type="GO" id="GO:0005680">
    <property type="term" value="C:anaphase-promoting complex"/>
    <property type="evidence" value="ECO:0007669"/>
    <property type="project" value="InterPro"/>
</dbReference>
<keyword evidence="4" id="KW-0833">Ubl conjugation pathway</keyword>
<feature type="compositionally biased region" description="Acidic residues" evidence="8">
    <location>
        <begin position="198"/>
        <end position="210"/>
    </location>
</feature>
<keyword evidence="2" id="KW-0677">Repeat</keyword>
<evidence type="ECO:0000256" key="5">
    <source>
        <dbReference type="ARBA" id="ARBA00022803"/>
    </source>
</evidence>
<feature type="repeat" description="TPR" evidence="7">
    <location>
        <begin position="484"/>
        <end position="517"/>
    </location>
</feature>
<keyword evidence="1" id="KW-0132">Cell division</keyword>
<feature type="region of interest" description="Disordered" evidence="8">
    <location>
        <begin position="189"/>
        <end position="210"/>
    </location>
</feature>
<keyword evidence="11" id="KW-1185">Reference proteome</keyword>
<evidence type="ECO:0000259" key="9">
    <source>
        <dbReference type="Pfam" id="PF04049"/>
    </source>
</evidence>
<evidence type="ECO:0000256" key="7">
    <source>
        <dbReference type="PROSITE-ProRule" id="PRU00339"/>
    </source>
</evidence>
<dbReference type="InterPro" id="IPR007192">
    <property type="entry name" value="APC8"/>
</dbReference>
<dbReference type="Pfam" id="PF04049">
    <property type="entry name" value="ANAPC8"/>
    <property type="match status" value="1"/>
</dbReference>
<accession>A0A8J2SGM3</accession>